<protein>
    <submittedName>
        <fullName evidence="1">Uncharacterized protein</fullName>
    </submittedName>
</protein>
<proteinExistence type="predicted"/>
<name>A0A292YM94_9BACL</name>
<gene>
    <name evidence="1" type="ORF">EFBL_2708</name>
</gene>
<keyword evidence="2" id="KW-1185">Reference proteome</keyword>
<dbReference type="AlphaFoldDB" id="A0A292YM94"/>
<dbReference type="EMBL" id="BDUF01000076">
    <property type="protein sequence ID" value="GAX91048.1"/>
    <property type="molecule type" value="Genomic_DNA"/>
</dbReference>
<evidence type="ECO:0000313" key="1">
    <source>
        <dbReference type="EMBL" id="GAX91048.1"/>
    </source>
</evidence>
<comment type="caution">
    <text evidence="1">The sequence shown here is derived from an EMBL/GenBank/DDBJ whole genome shotgun (WGS) entry which is preliminary data.</text>
</comment>
<sequence>MRKISLEELNEKIKQRREQVDYAVNRFRIKSKDEGWTCKRSRPRNTDEIKALNYIARKTFRNELRDGKVLYDKERRVLSIVEYRRSQTPTS</sequence>
<dbReference type="Proteomes" id="UP000217785">
    <property type="component" value="Unassembled WGS sequence"/>
</dbReference>
<organism evidence="1 2">
    <name type="scientific">Effusibacillus lacus</name>
    <dbReference type="NCBI Taxonomy" id="1348429"/>
    <lineage>
        <taxon>Bacteria</taxon>
        <taxon>Bacillati</taxon>
        <taxon>Bacillota</taxon>
        <taxon>Bacilli</taxon>
        <taxon>Bacillales</taxon>
        <taxon>Alicyclobacillaceae</taxon>
        <taxon>Effusibacillus</taxon>
    </lineage>
</organism>
<evidence type="ECO:0000313" key="2">
    <source>
        <dbReference type="Proteomes" id="UP000217785"/>
    </source>
</evidence>
<accession>A0A292YM94</accession>
<reference evidence="2" key="1">
    <citation type="submission" date="2017-07" db="EMBL/GenBank/DDBJ databases">
        <title>Draft genome sequence of Effusibacillus lacus strain skLN1.</title>
        <authorList>
            <person name="Watanabe M."/>
            <person name="Kojima H."/>
            <person name="Fukui M."/>
        </authorList>
    </citation>
    <scope>NUCLEOTIDE SEQUENCE [LARGE SCALE GENOMIC DNA]</scope>
    <source>
        <strain evidence="2">skLN1</strain>
    </source>
</reference>